<dbReference type="OrthoDB" id="9903688at2759"/>
<accession>A0A9D3QJT9</accession>
<protein>
    <submittedName>
        <fullName evidence="1">Uncharacterized protein</fullName>
    </submittedName>
</protein>
<organism evidence="1 2">
    <name type="scientific">Megalops atlanticus</name>
    <name type="common">Tarpon</name>
    <name type="synonym">Clupea gigantea</name>
    <dbReference type="NCBI Taxonomy" id="7932"/>
    <lineage>
        <taxon>Eukaryota</taxon>
        <taxon>Metazoa</taxon>
        <taxon>Chordata</taxon>
        <taxon>Craniata</taxon>
        <taxon>Vertebrata</taxon>
        <taxon>Euteleostomi</taxon>
        <taxon>Actinopterygii</taxon>
        <taxon>Neopterygii</taxon>
        <taxon>Teleostei</taxon>
        <taxon>Elopiformes</taxon>
        <taxon>Megalopidae</taxon>
        <taxon>Megalops</taxon>
    </lineage>
</organism>
<reference evidence="1" key="1">
    <citation type="submission" date="2021-01" db="EMBL/GenBank/DDBJ databases">
        <authorList>
            <person name="Zahm M."/>
            <person name="Roques C."/>
            <person name="Cabau C."/>
            <person name="Klopp C."/>
            <person name="Donnadieu C."/>
            <person name="Jouanno E."/>
            <person name="Lampietro C."/>
            <person name="Louis A."/>
            <person name="Herpin A."/>
            <person name="Echchiki A."/>
            <person name="Berthelot C."/>
            <person name="Parey E."/>
            <person name="Roest-Crollius H."/>
            <person name="Braasch I."/>
            <person name="Postlethwait J."/>
            <person name="Bobe J."/>
            <person name="Montfort J."/>
            <person name="Bouchez O."/>
            <person name="Begum T."/>
            <person name="Mejri S."/>
            <person name="Adams A."/>
            <person name="Chen W.-J."/>
            <person name="Guiguen Y."/>
        </authorList>
    </citation>
    <scope>NUCLEOTIDE SEQUENCE</scope>
    <source>
        <strain evidence="1">YG-15Mar2019-1</strain>
        <tissue evidence="1">Brain</tissue>
    </source>
</reference>
<dbReference type="EMBL" id="JAFDVH010000001">
    <property type="protein sequence ID" value="KAG7491197.1"/>
    <property type="molecule type" value="Genomic_DNA"/>
</dbReference>
<dbReference type="Proteomes" id="UP001046870">
    <property type="component" value="Chromosome 1"/>
</dbReference>
<sequence>MIMEDPSFKLETLLVDHGGEIRLKPGLRKYGCQLTLDPNTAHRDLSSVAQDLAGRIALCGAAALEAFLQRAPAIVADVG</sequence>
<dbReference type="AlphaFoldDB" id="A0A9D3QJT9"/>
<evidence type="ECO:0000313" key="2">
    <source>
        <dbReference type="Proteomes" id="UP001046870"/>
    </source>
</evidence>
<comment type="caution">
    <text evidence="1">The sequence shown here is derived from an EMBL/GenBank/DDBJ whole genome shotgun (WGS) entry which is preliminary data.</text>
</comment>
<name>A0A9D3QJT9_MEGAT</name>
<gene>
    <name evidence="1" type="ORF">MATL_G00000410</name>
</gene>
<evidence type="ECO:0000313" key="1">
    <source>
        <dbReference type="EMBL" id="KAG7491197.1"/>
    </source>
</evidence>
<proteinExistence type="predicted"/>
<keyword evidence="2" id="KW-1185">Reference proteome</keyword>